<dbReference type="GO" id="GO:0005829">
    <property type="term" value="C:cytosol"/>
    <property type="evidence" value="ECO:0007669"/>
    <property type="project" value="TreeGrafter"/>
</dbReference>
<dbReference type="SUPFAM" id="SSF54909">
    <property type="entry name" value="Dimeric alpha+beta barrel"/>
    <property type="match status" value="1"/>
</dbReference>
<protein>
    <submittedName>
        <fullName evidence="2">Quinol monooxygenase YgiN</fullName>
    </submittedName>
</protein>
<dbReference type="InterPro" id="IPR007138">
    <property type="entry name" value="ABM_dom"/>
</dbReference>
<evidence type="ECO:0000313" key="3">
    <source>
        <dbReference type="Proteomes" id="UP000185766"/>
    </source>
</evidence>
<dbReference type="InterPro" id="IPR050744">
    <property type="entry name" value="AI-2_Isomerase_LsrG"/>
</dbReference>
<sequence>MQAIDLLVFIDVQPGKRQAQLEAFARLEPQVLAEPGCLRYELLADAEDDHKFVIVERWASEAALTAHENSAHMQAADAGNAAFRAKPATVLKLQQVI</sequence>
<accession>A0A1H7PWF7</accession>
<gene>
    <name evidence="2" type="ORF">SAMN05216214_111163</name>
</gene>
<dbReference type="GO" id="GO:0004497">
    <property type="term" value="F:monooxygenase activity"/>
    <property type="evidence" value="ECO:0007669"/>
    <property type="project" value="UniProtKB-KW"/>
</dbReference>
<dbReference type="RefSeq" id="WP_074868941.1">
    <property type="nucleotide sequence ID" value="NZ_FOAS01000011.1"/>
</dbReference>
<keyword evidence="2" id="KW-0503">Monooxygenase</keyword>
<keyword evidence="3" id="KW-1185">Reference proteome</keyword>
<dbReference type="AlphaFoldDB" id="A0A1H7PWF7"/>
<evidence type="ECO:0000313" key="2">
    <source>
        <dbReference type="EMBL" id="SEL39939.1"/>
    </source>
</evidence>
<dbReference type="Gene3D" id="3.30.70.100">
    <property type="match status" value="1"/>
</dbReference>
<dbReference type="InterPro" id="IPR011008">
    <property type="entry name" value="Dimeric_a/b-barrel"/>
</dbReference>
<dbReference type="Pfam" id="PF03992">
    <property type="entry name" value="ABM"/>
    <property type="match status" value="1"/>
</dbReference>
<proteinExistence type="predicted"/>
<organism evidence="2 3">
    <name type="scientific">Atopomonas hussainii</name>
    <dbReference type="NCBI Taxonomy" id="1429083"/>
    <lineage>
        <taxon>Bacteria</taxon>
        <taxon>Pseudomonadati</taxon>
        <taxon>Pseudomonadota</taxon>
        <taxon>Gammaproteobacteria</taxon>
        <taxon>Pseudomonadales</taxon>
        <taxon>Pseudomonadaceae</taxon>
        <taxon>Atopomonas</taxon>
    </lineage>
</organism>
<dbReference type="PROSITE" id="PS51725">
    <property type="entry name" value="ABM"/>
    <property type="match status" value="1"/>
</dbReference>
<dbReference type="PANTHER" id="PTHR33336">
    <property type="entry name" value="QUINOL MONOOXYGENASE YGIN-RELATED"/>
    <property type="match status" value="1"/>
</dbReference>
<evidence type="ECO:0000259" key="1">
    <source>
        <dbReference type="PROSITE" id="PS51725"/>
    </source>
</evidence>
<dbReference type="Proteomes" id="UP000185766">
    <property type="component" value="Unassembled WGS sequence"/>
</dbReference>
<name>A0A1H7PWF7_9GAMM</name>
<keyword evidence="2" id="KW-0560">Oxidoreductase</keyword>
<dbReference type="PANTHER" id="PTHR33336:SF3">
    <property type="entry name" value="ABM DOMAIN-CONTAINING PROTEIN"/>
    <property type="match status" value="1"/>
</dbReference>
<dbReference type="STRING" id="1429083.GCA_001885685_02171"/>
<dbReference type="EMBL" id="FOAS01000011">
    <property type="protein sequence ID" value="SEL39939.1"/>
    <property type="molecule type" value="Genomic_DNA"/>
</dbReference>
<reference evidence="2 3" key="1">
    <citation type="submission" date="2016-10" db="EMBL/GenBank/DDBJ databases">
        <authorList>
            <person name="de Groot N.N."/>
        </authorList>
    </citation>
    <scope>NUCLEOTIDE SEQUENCE [LARGE SCALE GENOMIC DNA]</scope>
    <source>
        <strain evidence="2 3">JCM 19513</strain>
    </source>
</reference>
<feature type="domain" description="ABM" evidence="1">
    <location>
        <begin position="4"/>
        <end position="92"/>
    </location>
</feature>